<accession>A0A015WWA9</accession>
<gene>
    <name evidence="2" type="ORF">M136_4644</name>
</gene>
<dbReference type="AlphaFoldDB" id="A0A015WWA9"/>
<evidence type="ECO:0008006" key="4">
    <source>
        <dbReference type="Google" id="ProtNLM"/>
    </source>
</evidence>
<feature type="chain" id="PRO_5001478728" description="Secreted protein" evidence="1">
    <location>
        <begin position="24"/>
        <end position="72"/>
    </location>
</feature>
<reference evidence="2 3" key="1">
    <citation type="submission" date="2014-02" db="EMBL/GenBank/DDBJ databases">
        <authorList>
            <person name="Sears C."/>
            <person name="Carroll K."/>
            <person name="Sack B.R."/>
            <person name="Qadri F."/>
            <person name="Myers L.L."/>
            <person name="Chung G.-T."/>
            <person name="Escheverria P."/>
            <person name="Fraser C.M."/>
            <person name="Sadzewicz L."/>
            <person name="Shefchek K.A."/>
            <person name="Tallon L."/>
            <person name="Das S.P."/>
            <person name="Daugherty S."/>
            <person name="Mongodin E.F."/>
        </authorList>
    </citation>
    <scope>NUCLEOTIDE SEQUENCE [LARGE SCALE GENOMIC DNA]</scope>
    <source>
        <strain evidence="2 3">S36L11</strain>
    </source>
</reference>
<feature type="signal peptide" evidence="1">
    <location>
        <begin position="1"/>
        <end position="23"/>
    </location>
</feature>
<dbReference type="Proteomes" id="UP000022082">
    <property type="component" value="Unassembled WGS sequence"/>
</dbReference>
<proteinExistence type="predicted"/>
<evidence type="ECO:0000313" key="2">
    <source>
        <dbReference type="EMBL" id="EXZ26210.1"/>
    </source>
</evidence>
<dbReference type="PATRIC" id="fig|1339327.3.peg.5122"/>
<sequence>MYPMFVFCFYRLYKLVCSCPSAAVVPHENGGVQRGVTPLAHWGVFSISAAVREENALMSYGFSVPQNPLRCR</sequence>
<organism evidence="2 3">
    <name type="scientific">Bacteroides fragilis str. S36L11</name>
    <dbReference type="NCBI Taxonomy" id="1339327"/>
    <lineage>
        <taxon>Bacteria</taxon>
        <taxon>Pseudomonadati</taxon>
        <taxon>Bacteroidota</taxon>
        <taxon>Bacteroidia</taxon>
        <taxon>Bacteroidales</taxon>
        <taxon>Bacteroidaceae</taxon>
        <taxon>Bacteroides</taxon>
    </lineage>
</organism>
<evidence type="ECO:0000256" key="1">
    <source>
        <dbReference type="SAM" id="SignalP"/>
    </source>
</evidence>
<protein>
    <recommendedName>
        <fullName evidence="4">Secreted protein</fullName>
    </recommendedName>
</protein>
<keyword evidence="1" id="KW-0732">Signal</keyword>
<comment type="caution">
    <text evidence="2">The sequence shown here is derived from an EMBL/GenBank/DDBJ whole genome shotgun (WGS) entry which is preliminary data.</text>
</comment>
<name>A0A015WWA9_BACFG</name>
<dbReference type="EMBL" id="JGDJ01000293">
    <property type="protein sequence ID" value="EXZ26210.1"/>
    <property type="molecule type" value="Genomic_DNA"/>
</dbReference>
<evidence type="ECO:0000313" key="3">
    <source>
        <dbReference type="Proteomes" id="UP000022082"/>
    </source>
</evidence>